<evidence type="ECO:0000313" key="2">
    <source>
        <dbReference type="Proteomes" id="UP001281761"/>
    </source>
</evidence>
<protein>
    <submittedName>
        <fullName evidence="1">Uncharacterized protein</fullName>
    </submittedName>
</protein>
<reference evidence="1 2" key="1">
    <citation type="journal article" date="2022" name="bioRxiv">
        <title>Genomics of Preaxostyla Flagellates Illuminates Evolutionary Transitions and the Path Towards Mitochondrial Loss.</title>
        <authorList>
            <person name="Novak L.V.F."/>
            <person name="Treitli S.C."/>
            <person name="Pyrih J."/>
            <person name="Halakuc P."/>
            <person name="Pipaliya S.V."/>
            <person name="Vacek V."/>
            <person name="Brzon O."/>
            <person name="Soukal P."/>
            <person name="Eme L."/>
            <person name="Dacks J.B."/>
            <person name="Karnkowska A."/>
            <person name="Elias M."/>
            <person name="Hampl V."/>
        </authorList>
    </citation>
    <scope>NUCLEOTIDE SEQUENCE [LARGE SCALE GENOMIC DNA]</scope>
    <source>
        <strain evidence="1">NAU3</strain>
        <tissue evidence="1">Gut</tissue>
    </source>
</reference>
<comment type="caution">
    <text evidence="1">The sequence shown here is derived from an EMBL/GenBank/DDBJ whole genome shotgun (WGS) entry which is preliminary data.</text>
</comment>
<keyword evidence="2" id="KW-1185">Reference proteome</keyword>
<dbReference type="Proteomes" id="UP001281761">
    <property type="component" value="Unassembled WGS sequence"/>
</dbReference>
<dbReference type="EMBL" id="JARBJD010000016">
    <property type="protein sequence ID" value="KAK2961446.1"/>
    <property type="molecule type" value="Genomic_DNA"/>
</dbReference>
<accession>A0ABQ9YCQ3</accession>
<proteinExistence type="predicted"/>
<sequence length="132" mass="14862">MNIEITNLTTVPNDCLLSAPLDLTVGLKLEKPIKAGKWVIRFIFDFSFQKHSVVLLETQPKDYSAGESTETFHIDSIDLSGLKEKELLNMGLLSASLFIENETKNSALDINMCTEITKEKDGYRRTILNPLE</sequence>
<organism evidence="1 2">
    <name type="scientific">Blattamonas nauphoetae</name>
    <dbReference type="NCBI Taxonomy" id="2049346"/>
    <lineage>
        <taxon>Eukaryota</taxon>
        <taxon>Metamonada</taxon>
        <taxon>Preaxostyla</taxon>
        <taxon>Oxymonadida</taxon>
        <taxon>Blattamonas</taxon>
    </lineage>
</organism>
<evidence type="ECO:0000313" key="1">
    <source>
        <dbReference type="EMBL" id="KAK2961446.1"/>
    </source>
</evidence>
<gene>
    <name evidence="1" type="ORF">BLNAU_3567</name>
</gene>
<name>A0ABQ9YCQ3_9EUKA</name>